<proteinExistence type="predicted"/>
<reference evidence="3" key="1">
    <citation type="submission" date="2014-04" db="EMBL/GenBank/DDBJ databases">
        <title>Evolutionary Origins and Diversification of the Mycorrhizal Mutualists.</title>
        <authorList>
            <consortium name="DOE Joint Genome Institute"/>
            <consortium name="Mycorrhizal Genomics Consortium"/>
            <person name="Kohler A."/>
            <person name="Kuo A."/>
            <person name="Nagy L.G."/>
            <person name="Floudas D."/>
            <person name="Copeland A."/>
            <person name="Barry K.W."/>
            <person name="Cichocki N."/>
            <person name="Veneault-Fourrey C."/>
            <person name="LaButti K."/>
            <person name="Lindquist E.A."/>
            <person name="Lipzen A."/>
            <person name="Lundell T."/>
            <person name="Morin E."/>
            <person name="Murat C."/>
            <person name="Riley R."/>
            <person name="Ohm R."/>
            <person name="Sun H."/>
            <person name="Tunlid A."/>
            <person name="Henrissat B."/>
            <person name="Grigoriev I.V."/>
            <person name="Hibbett D.S."/>
            <person name="Martin F."/>
        </authorList>
    </citation>
    <scope>NUCLEOTIDE SEQUENCE [LARGE SCALE GENOMIC DNA]</scope>
    <source>
        <strain evidence="3">FD-334 SS-4</strain>
    </source>
</reference>
<dbReference type="InterPro" id="IPR000073">
    <property type="entry name" value="AB_hydrolase_1"/>
</dbReference>
<name>A0A0D2M6U7_HYPSF</name>
<dbReference type="Gene3D" id="3.40.50.1820">
    <property type="entry name" value="alpha/beta hydrolase"/>
    <property type="match status" value="1"/>
</dbReference>
<evidence type="ECO:0000259" key="1">
    <source>
        <dbReference type="Pfam" id="PF12697"/>
    </source>
</evidence>
<dbReference type="OMA" id="AYHSGIF"/>
<dbReference type="SUPFAM" id="SSF53474">
    <property type="entry name" value="alpha/beta-Hydrolases"/>
    <property type="match status" value="1"/>
</dbReference>
<organism evidence="2 3">
    <name type="scientific">Hypholoma sublateritium (strain FD-334 SS-4)</name>
    <dbReference type="NCBI Taxonomy" id="945553"/>
    <lineage>
        <taxon>Eukaryota</taxon>
        <taxon>Fungi</taxon>
        <taxon>Dikarya</taxon>
        <taxon>Basidiomycota</taxon>
        <taxon>Agaricomycotina</taxon>
        <taxon>Agaricomycetes</taxon>
        <taxon>Agaricomycetidae</taxon>
        <taxon>Agaricales</taxon>
        <taxon>Agaricineae</taxon>
        <taxon>Strophariaceae</taxon>
        <taxon>Hypholoma</taxon>
    </lineage>
</organism>
<evidence type="ECO:0000313" key="2">
    <source>
        <dbReference type="EMBL" id="KJA18943.1"/>
    </source>
</evidence>
<sequence>MAADSIFALRDSGIPENSHDYTTLIMIHGIAWHSGVFARFFPIASAANARIVLLNRRDYPGSARISDKERSALEAITSMPAEAAHEALRNHMRTRAQELYRFLIEFVKKEPVTPTGGLVLAGWSFGCNYITALLAESMTFANTPDDVRLLACLKRAVIYDPPYHALGYSSPSDWYNPMFDTSLAPAEGPKRFLTWVSGYYRHGDSILALEQRNALLHPRATLLTISQDDMSSAIDIEPTLPGGSDSLILRQGIRHGLFTALRTAAVYVNKTPRHVRGWSDVGLNYVWCDHSVWEMPYSAINFQAELEEAKKMGKATREINIIRLRGANHFCHWDQPALALRAIIA</sequence>
<gene>
    <name evidence="2" type="ORF">HYPSUDRAFT_69599</name>
</gene>
<dbReference type="InterPro" id="IPR029058">
    <property type="entry name" value="AB_hydrolase_fold"/>
</dbReference>
<dbReference type="OrthoDB" id="3466517at2759"/>
<keyword evidence="3" id="KW-1185">Reference proteome</keyword>
<protein>
    <recommendedName>
        <fullName evidence="1">AB hydrolase-1 domain-containing protein</fullName>
    </recommendedName>
</protein>
<accession>A0A0D2M6U7</accession>
<dbReference type="EMBL" id="KN817583">
    <property type="protein sequence ID" value="KJA18943.1"/>
    <property type="molecule type" value="Genomic_DNA"/>
</dbReference>
<dbReference type="AlphaFoldDB" id="A0A0D2M6U7"/>
<dbReference type="Pfam" id="PF12697">
    <property type="entry name" value="Abhydrolase_6"/>
    <property type="match status" value="1"/>
</dbReference>
<feature type="domain" description="AB hydrolase-1" evidence="1">
    <location>
        <begin position="24"/>
        <end position="337"/>
    </location>
</feature>
<dbReference type="Proteomes" id="UP000054270">
    <property type="component" value="Unassembled WGS sequence"/>
</dbReference>
<evidence type="ECO:0000313" key="3">
    <source>
        <dbReference type="Proteomes" id="UP000054270"/>
    </source>
</evidence>